<sequence length="110" mass="11821">MDALELSLSTLGQREAGLTRNLPQAVLDAQALDWGVLVDAFLVNAARVGEVYAASAFCDRSRTIQDGSTVVTPPVRILAVREPYQLLQTLDAGDHYVVASHFSGEEPTHG</sequence>
<name>A0ABX0YE78_9PSED</name>
<gene>
    <name evidence="1" type="ORF">HBH25_12095</name>
</gene>
<dbReference type="EMBL" id="JAAVJI010000006">
    <property type="protein sequence ID" value="NJP01587.1"/>
    <property type="molecule type" value="Genomic_DNA"/>
</dbReference>
<reference evidence="1 2" key="1">
    <citation type="submission" date="2020-03" db="EMBL/GenBank/DDBJ databases">
        <authorList>
            <person name="Wang L."/>
            <person name="He N."/>
            <person name="Li Y."/>
            <person name="Fang Y."/>
            <person name="Zhang F."/>
        </authorList>
    </citation>
    <scope>NUCLEOTIDE SEQUENCE [LARGE SCALE GENOMIC DNA]</scope>
    <source>
        <strain evidence="2">hsmgli-8</strain>
    </source>
</reference>
<accession>A0ABX0YE78</accession>
<protein>
    <submittedName>
        <fullName evidence="1">Uncharacterized protein</fullName>
    </submittedName>
</protein>
<comment type="caution">
    <text evidence="1">The sequence shown here is derived from an EMBL/GenBank/DDBJ whole genome shotgun (WGS) entry which is preliminary data.</text>
</comment>
<evidence type="ECO:0000313" key="1">
    <source>
        <dbReference type="EMBL" id="NJP01587.1"/>
    </source>
</evidence>
<organism evidence="1 2">
    <name type="scientific">Pseudomonas quercus</name>
    <dbReference type="NCBI Taxonomy" id="2722792"/>
    <lineage>
        <taxon>Bacteria</taxon>
        <taxon>Pseudomonadati</taxon>
        <taxon>Pseudomonadota</taxon>
        <taxon>Gammaproteobacteria</taxon>
        <taxon>Pseudomonadales</taxon>
        <taxon>Pseudomonadaceae</taxon>
        <taxon>Pseudomonas</taxon>
    </lineage>
</organism>
<evidence type="ECO:0000313" key="2">
    <source>
        <dbReference type="Proteomes" id="UP000746535"/>
    </source>
</evidence>
<keyword evidence="2" id="KW-1185">Reference proteome</keyword>
<dbReference type="Proteomes" id="UP000746535">
    <property type="component" value="Unassembled WGS sequence"/>
</dbReference>
<proteinExistence type="predicted"/>
<dbReference type="RefSeq" id="WP_168084164.1">
    <property type="nucleotide sequence ID" value="NZ_JAAVJI010000006.1"/>
</dbReference>